<proteinExistence type="predicted"/>
<dbReference type="PANTHER" id="PTHR36439">
    <property type="entry name" value="BLL4334 PROTEIN"/>
    <property type="match status" value="1"/>
</dbReference>
<evidence type="ECO:0000313" key="2">
    <source>
        <dbReference type="Proteomes" id="UP001597180"/>
    </source>
</evidence>
<dbReference type="RefSeq" id="WP_345587499.1">
    <property type="nucleotide sequence ID" value="NZ_BAABJG010000010.1"/>
</dbReference>
<dbReference type="Gene3D" id="3.30.70.1280">
    <property type="entry name" value="SP0830-like domains"/>
    <property type="match status" value="1"/>
</dbReference>
<dbReference type="PIRSF" id="PIRSF008502">
    <property type="entry name" value="UCP008502"/>
    <property type="match status" value="1"/>
</dbReference>
<dbReference type="EMBL" id="JBHTLU010000047">
    <property type="protein sequence ID" value="MFD1224749.1"/>
    <property type="molecule type" value="Genomic_DNA"/>
</dbReference>
<sequence length="186" mass="20988">MIYIALLRGINVGGKNKVKMADLKKMMEQMDGISRVQTYIQSGNVLLECDEEHGSLRQRMERELENTFGFAITVVLRTLDELREVAAHCPFTEEEIAEADAASDAESLYVAFLLEEPLPEKLEKLKPYQTADDKYHAAGREIYLLFRNSVRDSKLAAHLTKLAVPTTVRNWKTVSKLLALGLAMES</sequence>
<dbReference type="Proteomes" id="UP001597180">
    <property type="component" value="Unassembled WGS sequence"/>
</dbReference>
<dbReference type="PANTHER" id="PTHR36439:SF1">
    <property type="entry name" value="DUF1697 DOMAIN-CONTAINING PROTEIN"/>
    <property type="match status" value="1"/>
</dbReference>
<dbReference type="InterPro" id="IPR012545">
    <property type="entry name" value="DUF1697"/>
</dbReference>
<organism evidence="1 2">
    <name type="scientific">Paenibacillus vulneris</name>
    <dbReference type="NCBI Taxonomy" id="1133364"/>
    <lineage>
        <taxon>Bacteria</taxon>
        <taxon>Bacillati</taxon>
        <taxon>Bacillota</taxon>
        <taxon>Bacilli</taxon>
        <taxon>Bacillales</taxon>
        <taxon>Paenibacillaceae</taxon>
        <taxon>Paenibacillus</taxon>
    </lineage>
</organism>
<comment type="caution">
    <text evidence="1">The sequence shown here is derived from an EMBL/GenBank/DDBJ whole genome shotgun (WGS) entry which is preliminary data.</text>
</comment>
<reference evidence="2" key="1">
    <citation type="journal article" date="2019" name="Int. J. Syst. Evol. Microbiol.">
        <title>The Global Catalogue of Microorganisms (GCM) 10K type strain sequencing project: providing services to taxonomists for standard genome sequencing and annotation.</title>
        <authorList>
            <consortium name="The Broad Institute Genomics Platform"/>
            <consortium name="The Broad Institute Genome Sequencing Center for Infectious Disease"/>
            <person name="Wu L."/>
            <person name="Ma J."/>
        </authorList>
    </citation>
    <scope>NUCLEOTIDE SEQUENCE [LARGE SCALE GENOMIC DNA]</scope>
    <source>
        <strain evidence="2">CCUG 53270</strain>
    </source>
</reference>
<evidence type="ECO:0000313" key="1">
    <source>
        <dbReference type="EMBL" id="MFD1224749.1"/>
    </source>
</evidence>
<dbReference type="Pfam" id="PF08002">
    <property type="entry name" value="DUF1697"/>
    <property type="match status" value="1"/>
</dbReference>
<dbReference type="SUPFAM" id="SSF160379">
    <property type="entry name" value="SP0830-like"/>
    <property type="match status" value="1"/>
</dbReference>
<protein>
    <submittedName>
        <fullName evidence="1">DUF1697 domain-containing protein</fullName>
    </submittedName>
</protein>
<accession>A0ABW3UYU4</accession>
<name>A0ABW3UYU4_9BACL</name>
<gene>
    <name evidence="1" type="ORF">ACFQ4B_32025</name>
</gene>
<keyword evidence="2" id="KW-1185">Reference proteome</keyword>